<dbReference type="InterPro" id="IPR013325">
    <property type="entry name" value="RNA_pol_sigma_r2"/>
</dbReference>
<reference evidence="9 10" key="1">
    <citation type="submission" date="2022-12" db="EMBL/GenBank/DDBJ databases">
        <title>Chitinophagaceae gen. sp. nov., a new member of the family Chitinophagaceae, isolated from soil in a chemical factory.</title>
        <authorList>
            <person name="Ke Z."/>
        </authorList>
    </citation>
    <scope>NUCLEOTIDE SEQUENCE [LARGE SCALE GENOMIC DNA]</scope>
    <source>
        <strain evidence="9 10">LY-5</strain>
    </source>
</reference>
<evidence type="ECO:0000256" key="2">
    <source>
        <dbReference type="ARBA" id="ARBA00023015"/>
    </source>
</evidence>
<keyword evidence="3" id="KW-0731">Sigma factor</keyword>
<dbReference type="Gene3D" id="1.10.10.10">
    <property type="entry name" value="Winged helix-like DNA-binding domain superfamily/Winged helix DNA-binding domain"/>
    <property type="match status" value="1"/>
</dbReference>
<keyword evidence="2" id="KW-0805">Transcription regulation</keyword>
<evidence type="ECO:0000259" key="8">
    <source>
        <dbReference type="Pfam" id="PF08281"/>
    </source>
</evidence>
<dbReference type="RefSeq" id="WP_407031208.1">
    <property type="nucleotide sequence ID" value="NZ_JAQGEF010000008.1"/>
</dbReference>
<dbReference type="EMBL" id="JAQGEF010000008">
    <property type="protein sequence ID" value="MDA3614884.1"/>
    <property type="molecule type" value="Genomic_DNA"/>
</dbReference>
<dbReference type="SUPFAM" id="SSF88946">
    <property type="entry name" value="Sigma2 domain of RNA polymerase sigma factors"/>
    <property type="match status" value="1"/>
</dbReference>
<dbReference type="Gene3D" id="1.10.1740.10">
    <property type="match status" value="1"/>
</dbReference>
<evidence type="ECO:0000256" key="5">
    <source>
        <dbReference type="ARBA" id="ARBA00023163"/>
    </source>
</evidence>
<dbReference type="SUPFAM" id="SSF88659">
    <property type="entry name" value="Sigma3 and sigma4 domains of RNA polymerase sigma factors"/>
    <property type="match status" value="1"/>
</dbReference>
<dbReference type="InterPro" id="IPR039425">
    <property type="entry name" value="RNA_pol_sigma-70-like"/>
</dbReference>
<protein>
    <submittedName>
        <fullName evidence="9">Sigma-70 family RNA polymerase sigma factor</fullName>
    </submittedName>
</protein>
<keyword evidence="10" id="KW-1185">Reference proteome</keyword>
<feature type="domain" description="RNA polymerase sigma-70 region 2" evidence="7">
    <location>
        <begin position="30"/>
        <end position="96"/>
    </location>
</feature>
<organism evidence="9 10">
    <name type="scientific">Polluticaenibacter yanchengensis</name>
    <dbReference type="NCBI Taxonomy" id="3014562"/>
    <lineage>
        <taxon>Bacteria</taxon>
        <taxon>Pseudomonadati</taxon>
        <taxon>Bacteroidota</taxon>
        <taxon>Chitinophagia</taxon>
        <taxon>Chitinophagales</taxon>
        <taxon>Chitinophagaceae</taxon>
        <taxon>Polluticaenibacter</taxon>
    </lineage>
</organism>
<dbReference type="NCBIfam" id="TIGR02937">
    <property type="entry name" value="sigma70-ECF"/>
    <property type="match status" value="1"/>
</dbReference>
<dbReference type="Pfam" id="PF08281">
    <property type="entry name" value="Sigma70_r4_2"/>
    <property type="match status" value="1"/>
</dbReference>
<evidence type="ECO:0000256" key="4">
    <source>
        <dbReference type="ARBA" id="ARBA00023125"/>
    </source>
</evidence>
<proteinExistence type="inferred from homology"/>
<dbReference type="Pfam" id="PF04542">
    <property type="entry name" value="Sigma70_r2"/>
    <property type="match status" value="1"/>
</dbReference>
<dbReference type="InterPro" id="IPR007627">
    <property type="entry name" value="RNA_pol_sigma70_r2"/>
</dbReference>
<comment type="caution">
    <text evidence="9">The sequence shown here is derived from an EMBL/GenBank/DDBJ whole genome shotgun (WGS) entry which is preliminary data.</text>
</comment>
<keyword evidence="6" id="KW-0175">Coiled coil</keyword>
<dbReference type="Proteomes" id="UP001210231">
    <property type="component" value="Unassembled WGS sequence"/>
</dbReference>
<feature type="domain" description="RNA polymerase sigma factor 70 region 4 type 2" evidence="8">
    <location>
        <begin position="133"/>
        <end position="181"/>
    </location>
</feature>
<keyword evidence="4" id="KW-0238">DNA-binding</keyword>
<keyword evidence="5" id="KW-0804">Transcription</keyword>
<accession>A0ABT4UJ73</accession>
<dbReference type="InterPro" id="IPR014284">
    <property type="entry name" value="RNA_pol_sigma-70_dom"/>
</dbReference>
<feature type="coiled-coil region" evidence="6">
    <location>
        <begin position="106"/>
        <end position="133"/>
    </location>
</feature>
<comment type="similarity">
    <text evidence="1">Belongs to the sigma-70 factor family. ECF subfamily.</text>
</comment>
<evidence type="ECO:0000256" key="1">
    <source>
        <dbReference type="ARBA" id="ARBA00010641"/>
    </source>
</evidence>
<dbReference type="InterPro" id="IPR036388">
    <property type="entry name" value="WH-like_DNA-bd_sf"/>
</dbReference>
<name>A0ABT4UJ73_9BACT</name>
<gene>
    <name evidence="9" type="ORF">O3P16_08690</name>
</gene>
<dbReference type="PANTHER" id="PTHR43133">
    <property type="entry name" value="RNA POLYMERASE ECF-TYPE SIGMA FACTO"/>
    <property type="match status" value="1"/>
</dbReference>
<sequence>MSNRNYTHLQDNELLQLFKKTGNNYFLGVLLERYTMLLFGVCMKYLKDEDTAKDAVQQVYTKVILEIEKYEITYVKSWLYMVAKNYCLMQLRNAGKTLHTDWQEANHILLDDNDEQSKELQEHKEELLTLVEEGVQYLPEDQQKCVSLFYMEKQSYKEIAEITNFSMMQIKSCIQNGKRNLKNWIVKQLNNRNK</sequence>
<evidence type="ECO:0000256" key="3">
    <source>
        <dbReference type="ARBA" id="ARBA00023082"/>
    </source>
</evidence>
<dbReference type="InterPro" id="IPR013324">
    <property type="entry name" value="RNA_pol_sigma_r3/r4-like"/>
</dbReference>
<evidence type="ECO:0000259" key="7">
    <source>
        <dbReference type="Pfam" id="PF04542"/>
    </source>
</evidence>
<dbReference type="InterPro" id="IPR013249">
    <property type="entry name" value="RNA_pol_sigma70_r4_t2"/>
</dbReference>
<dbReference type="PANTHER" id="PTHR43133:SF8">
    <property type="entry name" value="RNA POLYMERASE SIGMA FACTOR HI_1459-RELATED"/>
    <property type="match status" value="1"/>
</dbReference>
<evidence type="ECO:0000313" key="10">
    <source>
        <dbReference type="Proteomes" id="UP001210231"/>
    </source>
</evidence>
<evidence type="ECO:0000313" key="9">
    <source>
        <dbReference type="EMBL" id="MDA3614884.1"/>
    </source>
</evidence>
<evidence type="ECO:0000256" key="6">
    <source>
        <dbReference type="SAM" id="Coils"/>
    </source>
</evidence>